<organism evidence="1 2">
    <name type="scientific">Matsumuraeses phaseoli granulovirus</name>
    <dbReference type="NCBI Taxonomy" id="2760664"/>
    <lineage>
        <taxon>Viruses</taxon>
        <taxon>Viruses incertae sedis</taxon>
        <taxon>Naldaviricetes</taxon>
        <taxon>Lefavirales</taxon>
        <taxon>Baculoviridae</taxon>
        <taxon>Betabaculovirus</taxon>
        <taxon>Betabaculovirus maphaseoli</taxon>
    </lineage>
</organism>
<dbReference type="KEGG" id="vg:80539465"/>
<evidence type="ECO:0000313" key="2">
    <source>
        <dbReference type="Proteomes" id="UP000829694"/>
    </source>
</evidence>
<accession>A0AAE7MLG6</accession>
<protein>
    <submittedName>
        <fullName evidence="1">Maph101</fullName>
    </submittedName>
</protein>
<evidence type="ECO:0000313" key="1">
    <source>
        <dbReference type="EMBL" id="QOD40064.1"/>
    </source>
</evidence>
<dbReference type="GeneID" id="80539465"/>
<gene>
    <name evidence="1" type="primary">Maph101</name>
    <name evidence="1" type="ORF">H4Q86_101</name>
</gene>
<dbReference type="Proteomes" id="UP000829694">
    <property type="component" value="Segment"/>
</dbReference>
<dbReference type="RefSeq" id="YP_010800819.1">
    <property type="nucleotide sequence ID" value="NC_076905.1"/>
</dbReference>
<dbReference type="EMBL" id="MT844067">
    <property type="protein sequence ID" value="QOD40064.1"/>
    <property type="molecule type" value="Genomic_DNA"/>
</dbReference>
<keyword evidence="2" id="KW-1185">Reference proteome</keyword>
<sequence length="55" mass="6458">MNVDDNKFVNVNVYVNVDKYANGYANVDEAGRWTKRSFSRSRVYLEILKFYFLAG</sequence>
<name>A0AAE7MLG6_9BBAC</name>
<reference evidence="1" key="1">
    <citation type="journal article" date="2020" name="Viruses">
        <title>Genome Analysis of a Novel Clade b Betabaculovirus Isolated from the Legume Pest Matsumuraeses phaseoli (Lepidoptera: Tortricidae).</title>
        <authorList>
            <person name="Shu R."/>
            <person name="Meng Q."/>
            <person name="Miao L."/>
            <person name="Liang H."/>
            <person name="Chen J."/>
            <person name="Xu Y."/>
            <person name="Cheng L."/>
            <person name="Jin W."/>
            <person name="Qin Q."/>
            <person name="Zhang H."/>
        </authorList>
    </citation>
    <scope>NUCLEOTIDE SEQUENCE</scope>
    <source>
        <strain evidence="1">IOZ01</strain>
    </source>
</reference>
<proteinExistence type="predicted"/>